<evidence type="ECO:0000256" key="7">
    <source>
        <dbReference type="SAM" id="MobiDB-lite"/>
    </source>
</evidence>
<feature type="region of interest" description="Disordered" evidence="7">
    <location>
        <begin position="1"/>
        <end position="20"/>
    </location>
</feature>
<dbReference type="PANTHER" id="PTHR12311:SF7">
    <property type="entry name" value="ACTIVATOR OF BASAL TRANSCRIPTION 1"/>
    <property type="match status" value="1"/>
</dbReference>
<feature type="region of interest" description="Disordered" evidence="7">
    <location>
        <begin position="260"/>
        <end position="288"/>
    </location>
</feature>
<evidence type="ECO:0000256" key="1">
    <source>
        <dbReference type="ARBA" id="ARBA00004604"/>
    </source>
</evidence>
<dbReference type="AlphaFoldDB" id="A0A397T772"/>
<evidence type="ECO:0000256" key="4">
    <source>
        <dbReference type="ARBA" id="ARBA00023242"/>
    </source>
</evidence>
<keyword evidence="3" id="KW-0694">RNA-binding</keyword>
<dbReference type="GO" id="GO:0000447">
    <property type="term" value="P:endonucleolytic cleavage in ITS1 to separate SSU-rRNA from 5.8S rRNA and LSU-rRNA from tricistronic rRNA transcript (SSU-rRNA, 5.8S rRNA, LSU-rRNA)"/>
    <property type="evidence" value="ECO:0007669"/>
    <property type="project" value="TreeGrafter"/>
</dbReference>
<dbReference type="InterPro" id="IPR039119">
    <property type="entry name" value="ABT1/Esf2"/>
</dbReference>
<dbReference type="Proteomes" id="UP000265703">
    <property type="component" value="Unassembled WGS sequence"/>
</dbReference>
<dbReference type="Gene3D" id="3.30.70.330">
    <property type="match status" value="1"/>
</dbReference>
<accession>A0A397T772</accession>
<sequence>MSTVSSSPEDNEKNIATTVTNTEQKVVKPLTPAKLAKFKKEQDNTGIVYLSCIPPFMKPSKIKHLLGQFGNIGRVYLAPEDPKTRSRRKKYGGNKKKKYTEGWVEFLDKKVAKTVANTLNAQPIGGNKRNYYHDDLWNIKYLPKFKWNNLTEQIAYEKAARTQRLQAEISQARRENKEYLKNVEKAKMIRSMEEKKEKKRKLAEIEEGSTETDTREKKKGKVEELQSDNKKIKQKSFEEDEESKKYSKFKQRKLVISEVIDGQKSDGSRNASNTSEGIKKILNKIFMK</sequence>
<keyword evidence="6" id="KW-0175">Coiled coil</keyword>
<dbReference type="GO" id="GO:0003723">
    <property type="term" value="F:RNA binding"/>
    <property type="evidence" value="ECO:0007669"/>
    <property type="project" value="UniProtKB-KW"/>
</dbReference>
<dbReference type="CDD" id="cd12263">
    <property type="entry name" value="RRM_ABT1_like"/>
    <property type="match status" value="1"/>
</dbReference>
<dbReference type="STRING" id="658196.A0A397T772"/>
<evidence type="ECO:0000256" key="3">
    <source>
        <dbReference type="ARBA" id="ARBA00022884"/>
    </source>
</evidence>
<dbReference type="PANTHER" id="PTHR12311">
    <property type="entry name" value="ACTIVATOR OF BASAL TRANSCRIPTION 1"/>
    <property type="match status" value="1"/>
</dbReference>
<dbReference type="OrthoDB" id="287393at2759"/>
<dbReference type="GO" id="GO:0005730">
    <property type="term" value="C:nucleolus"/>
    <property type="evidence" value="ECO:0007669"/>
    <property type="project" value="UniProtKB-SubCell"/>
</dbReference>
<evidence type="ECO:0000313" key="9">
    <source>
        <dbReference type="Proteomes" id="UP000265703"/>
    </source>
</evidence>
<evidence type="ECO:0000256" key="5">
    <source>
        <dbReference type="ARBA" id="ARBA00032634"/>
    </source>
</evidence>
<organism evidence="8 9">
    <name type="scientific">Glomus cerebriforme</name>
    <dbReference type="NCBI Taxonomy" id="658196"/>
    <lineage>
        <taxon>Eukaryota</taxon>
        <taxon>Fungi</taxon>
        <taxon>Fungi incertae sedis</taxon>
        <taxon>Mucoromycota</taxon>
        <taxon>Glomeromycotina</taxon>
        <taxon>Glomeromycetes</taxon>
        <taxon>Glomerales</taxon>
        <taxon>Glomeraceae</taxon>
        <taxon>Glomus</taxon>
    </lineage>
</organism>
<evidence type="ECO:0000313" key="8">
    <source>
        <dbReference type="EMBL" id="RIA93692.1"/>
    </source>
</evidence>
<feature type="compositionally biased region" description="Basic and acidic residues" evidence="7">
    <location>
        <begin position="212"/>
        <end position="245"/>
    </location>
</feature>
<reference evidence="8 9" key="1">
    <citation type="submission" date="2018-06" db="EMBL/GenBank/DDBJ databases">
        <title>Comparative genomics reveals the genomic features of Rhizophagus irregularis, R. cerebriforme, R. diaphanum and Gigaspora rosea, and their symbiotic lifestyle signature.</title>
        <authorList>
            <person name="Morin E."/>
            <person name="San Clemente H."/>
            <person name="Chen E.C.H."/>
            <person name="De La Providencia I."/>
            <person name="Hainaut M."/>
            <person name="Kuo A."/>
            <person name="Kohler A."/>
            <person name="Murat C."/>
            <person name="Tang N."/>
            <person name="Roy S."/>
            <person name="Loubradou J."/>
            <person name="Henrissat B."/>
            <person name="Grigoriev I.V."/>
            <person name="Corradi N."/>
            <person name="Roux C."/>
            <person name="Martin F.M."/>
        </authorList>
    </citation>
    <scope>NUCLEOTIDE SEQUENCE [LARGE SCALE GENOMIC DNA]</scope>
    <source>
        <strain evidence="8 9">DAOM 227022</strain>
    </source>
</reference>
<dbReference type="InterPro" id="IPR035979">
    <property type="entry name" value="RBD_domain_sf"/>
</dbReference>
<name>A0A397T772_9GLOM</name>
<feature type="coiled-coil region" evidence="6">
    <location>
        <begin position="162"/>
        <end position="189"/>
    </location>
</feature>
<dbReference type="EMBL" id="QKYT01000099">
    <property type="protein sequence ID" value="RIA93692.1"/>
    <property type="molecule type" value="Genomic_DNA"/>
</dbReference>
<evidence type="ECO:0000256" key="6">
    <source>
        <dbReference type="SAM" id="Coils"/>
    </source>
</evidence>
<comment type="caution">
    <text evidence="8">The sequence shown here is derived from an EMBL/GenBank/DDBJ whole genome shotgun (WGS) entry which is preliminary data.</text>
</comment>
<dbReference type="GO" id="GO:0034462">
    <property type="term" value="P:small-subunit processome assembly"/>
    <property type="evidence" value="ECO:0007669"/>
    <property type="project" value="TreeGrafter"/>
</dbReference>
<keyword evidence="4" id="KW-0539">Nucleus</keyword>
<feature type="region of interest" description="Disordered" evidence="7">
    <location>
        <begin position="191"/>
        <end position="248"/>
    </location>
</feature>
<dbReference type="GO" id="GO:0000480">
    <property type="term" value="P:endonucleolytic cleavage in 5'-ETS of tricistronic rRNA transcript (SSU-rRNA, 5.8S rRNA, LSU-rRNA)"/>
    <property type="evidence" value="ECO:0007669"/>
    <property type="project" value="TreeGrafter"/>
</dbReference>
<dbReference type="InterPro" id="IPR012677">
    <property type="entry name" value="Nucleotide-bd_a/b_plait_sf"/>
</dbReference>
<proteinExistence type="inferred from homology"/>
<comment type="subcellular location">
    <subcellularLocation>
        <location evidence="1">Nucleus</location>
        <location evidence="1">Nucleolus</location>
    </subcellularLocation>
</comment>
<dbReference type="SUPFAM" id="SSF54928">
    <property type="entry name" value="RNA-binding domain, RBD"/>
    <property type="match status" value="1"/>
</dbReference>
<dbReference type="GO" id="GO:0000472">
    <property type="term" value="P:endonucleolytic cleavage to generate mature 5'-end of SSU-rRNA from (SSU-rRNA, 5.8S rRNA, LSU-rRNA)"/>
    <property type="evidence" value="ECO:0007669"/>
    <property type="project" value="TreeGrafter"/>
</dbReference>
<evidence type="ECO:0000256" key="2">
    <source>
        <dbReference type="ARBA" id="ARBA00005819"/>
    </source>
</evidence>
<gene>
    <name evidence="8" type="ORF">C1645_709902</name>
</gene>
<dbReference type="InterPro" id="IPR034353">
    <property type="entry name" value="ABT1/ESF2_RRM"/>
</dbReference>
<protein>
    <recommendedName>
        <fullName evidence="5">18S rRNA factor 2</fullName>
    </recommendedName>
</protein>
<keyword evidence="9" id="KW-1185">Reference proteome</keyword>
<comment type="similarity">
    <text evidence="2">Belongs to the ESF2/ABP1 family.</text>
</comment>